<keyword evidence="3" id="KW-1185">Reference proteome</keyword>
<dbReference type="EMBL" id="CP025197">
    <property type="protein sequence ID" value="AUG58122.1"/>
    <property type="molecule type" value="Genomic_DNA"/>
</dbReference>
<dbReference type="EMBL" id="NEMB01000003">
    <property type="protein sequence ID" value="PQQ68005.1"/>
    <property type="molecule type" value="Genomic_DNA"/>
</dbReference>
<evidence type="ECO:0000313" key="3">
    <source>
        <dbReference type="Proteomes" id="UP000233534"/>
    </source>
</evidence>
<dbReference type="AlphaFoldDB" id="A0A2K9E306"/>
<name>A0A2K9E306_9FIRM</name>
<reference evidence="1 3" key="1">
    <citation type="submission" date="2017-12" db="EMBL/GenBank/DDBJ databases">
        <title>Complete genome sequence of Herbivorax saccincola GGR1, a novel Cellulosome-producing hydrolytic bacterium in a thermophilic biogas plant, established by Illumina and Nanopore MinION sequencing.</title>
        <authorList>
            <person name="Pechtl A."/>
            <person name="Ruckert C."/>
            <person name="Koeck D.E."/>
            <person name="Maus I."/>
            <person name="Winkler A."/>
            <person name="Kalinowski J."/>
            <person name="Puhler A."/>
            <person name="Schwarz W.W."/>
            <person name="Zverlov V.V."/>
            <person name="Schluter A."/>
            <person name="Liebl W."/>
        </authorList>
    </citation>
    <scope>NUCLEOTIDE SEQUENCE [LARGE SCALE GENOMIC DNA]</scope>
    <source>
        <strain evidence="1">GGR1</strain>
        <strain evidence="3">SR1</strain>
    </source>
</reference>
<dbReference type="OrthoDB" id="1739544at2"/>
<evidence type="ECO:0000313" key="2">
    <source>
        <dbReference type="EMBL" id="PQQ68005.1"/>
    </source>
</evidence>
<dbReference type="Proteomes" id="UP000239720">
    <property type="component" value="Unassembled WGS sequence"/>
</dbReference>
<gene>
    <name evidence="2" type="ORF">B9R14_15360</name>
    <name evidence="1" type="ORF">HVS_11135</name>
</gene>
<dbReference type="RefSeq" id="WP_101302294.1">
    <property type="nucleotide sequence ID" value="NZ_CP025197.1"/>
</dbReference>
<dbReference type="Proteomes" id="UP000233534">
    <property type="component" value="Chromosome"/>
</dbReference>
<accession>A0A2K9E306</accession>
<evidence type="ECO:0000313" key="1">
    <source>
        <dbReference type="EMBL" id="AUG58122.1"/>
    </source>
</evidence>
<evidence type="ECO:0000313" key="4">
    <source>
        <dbReference type="Proteomes" id="UP000239720"/>
    </source>
</evidence>
<reference evidence="2 4" key="2">
    <citation type="journal article" date="2018" name="Syst. Appl. Microbiol.">
        <title>Characterization and high-quality draft genome sequence of Herbivorax saccincola A7, an anaerobic, alkaliphilic, thermophilic, cellulolytic, and xylanolytic bacterium.</title>
        <authorList>
            <person name="Aikawa S."/>
            <person name="Baramee S."/>
            <person name="Sermsathanaswadi J."/>
            <person name="Thianheng P."/>
            <person name="Tachaapaikoon C."/>
            <person name="Shikata A."/>
            <person name="Waeonukul R."/>
            <person name="Pason P."/>
            <person name="Ratanakhanokchai K."/>
            <person name="Kosugi A."/>
        </authorList>
    </citation>
    <scope>NUCLEOTIDE SEQUENCE [LARGE SCALE GENOMIC DNA]</scope>
    <source>
        <strain evidence="2 4">A7</strain>
    </source>
</reference>
<dbReference type="KEGG" id="hsc:HVS_11135"/>
<proteinExistence type="predicted"/>
<organism evidence="1 3">
    <name type="scientific">Acetivibrio saccincola</name>
    <dbReference type="NCBI Taxonomy" id="1677857"/>
    <lineage>
        <taxon>Bacteria</taxon>
        <taxon>Bacillati</taxon>
        <taxon>Bacillota</taxon>
        <taxon>Clostridia</taxon>
        <taxon>Eubacteriales</taxon>
        <taxon>Oscillospiraceae</taxon>
        <taxon>Acetivibrio</taxon>
    </lineage>
</organism>
<protein>
    <submittedName>
        <fullName evidence="1">Uncharacterized protein</fullName>
    </submittedName>
</protein>
<sequence>MYVTVNLSSREAGEIKCFLEKFYEKELDIDDGVEQWIYVYKKPLDAIEMISTVIDNSDKHKISVCVQVDKNDVHLVTYENYNDIIKALLYLYYKENGEI</sequence>